<accession>A0A409WWT8</accession>
<feature type="compositionally biased region" description="Pro residues" evidence="1">
    <location>
        <begin position="41"/>
        <end position="50"/>
    </location>
</feature>
<name>A0A409WWT8_9AGAR</name>
<comment type="caution">
    <text evidence="2">The sequence shown here is derived from an EMBL/GenBank/DDBJ whole genome shotgun (WGS) entry which is preliminary data.</text>
</comment>
<evidence type="ECO:0000313" key="2">
    <source>
        <dbReference type="EMBL" id="PPQ83000.1"/>
    </source>
</evidence>
<protein>
    <submittedName>
        <fullName evidence="2">Uncharacterized protein</fullName>
    </submittedName>
</protein>
<evidence type="ECO:0000256" key="1">
    <source>
        <dbReference type="SAM" id="MobiDB-lite"/>
    </source>
</evidence>
<evidence type="ECO:0000313" key="3">
    <source>
        <dbReference type="Proteomes" id="UP000284706"/>
    </source>
</evidence>
<dbReference type="InParanoid" id="A0A409WWT8"/>
<feature type="region of interest" description="Disordered" evidence="1">
    <location>
        <begin position="94"/>
        <end position="163"/>
    </location>
</feature>
<organism evidence="2 3">
    <name type="scientific">Gymnopilus dilepis</name>
    <dbReference type="NCBI Taxonomy" id="231916"/>
    <lineage>
        <taxon>Eukaryota</taxon>
        <taxon>Fungi</taxon>
        <taxon>Dikarya</taxon>
        <taxon>Basidiomycota</taxon>
        <taxon>Agaricomycotina</taxon>
        <taxon>Agaricomycetes</taxon>
        <taxon>Agaricomycetidae</taxon>
        <taxon>Agaricales</taxon>
        <taxon>Agaricineae</taxon>
        <taxon>Hymenogastraceae</taxon>
        <taxon>Gymnopilus</taxon>
    </lineage>
</organism>
<feature type="compositionally biased region" description="Low complexity" evidence="1">
    <location>
        <begin position="21"/>
        <end position="30"/>
    </location>
</feature>
<dbReference type="Proteomes" id="UP000284706">
    <property type="component" value="Unassembled WGS sequence"/>
</dbReference>
<feature type="region of interest" description="Disordered" evidence="1">
    <location>
        <begin position="1"/>
        <end position="51"/>
    </location>
</feature>
<keyword evidence="3" id="KW-1185">Reference proteome</keyword>
<dbReference type="AlphaFoldDB" id="A0A409WWT8"/>
<reference evidence="2 3" key="1">
    <citation type="journal article" date="2018" name="Evol. Lett.">
        <title>Horizontal gene cluster transfer increased hallucinogenic mushroom diversity.</title>
        <authorList>
            <person name="Reynolds H.T."/>
            <person name="Vijayakumar V."/>
            <person name="Gluck-Thaler E."/>
            <person name="Korotkin H.B."/>
            <person name="Matheny P.B."/>
            <person name="Slot J.C."/>
        </authorList>
    </citation>
    <scope>NUCLEOTIDE SEQUENCE [LARGE SCALE GENOMIC DNA]</scope>
    <source>
        <strain evidence="2 3">SRW20</strain>
    </source>
</reference>
<gene>
    <name evidence="2" type="ORF">CVT26_011325</name>
</gene>
<sequence length="163" mass="17909">MSLSQPPLRHPRPLPLPPQLTPIHLLTRSPPNERRAEPERPIPPMRPPAPLVSNFDEDLLRPPQLLDAMDDLAQTINALFVGCLDIGRPIARNTDAGTARNGHPVILPSTARPSPRPRKTQTTGQLITPKITGSLKTPRPITQESRTAIDSEFEIGTSNLERG</sequence>
<proteinExistence type="predicted"/>
<feature type="compositionally biased region" description="Basic and acidic residues" evidence="1">
    <location>
        <begin position="31"/>
        <end position="40"/>
    </location>
</feature>
<dbReference type="EMBL" id="NHYE01004671">
    <property type="protein sequence ID" value="PPQ83000.1"/>
    <property type="molecule type" value="Genomic_DNA"/>
</dbReference>